<comment type="function">
    <text evidence="9">Part of the tripartite ATP-independent periplasmic (TRAP) transport system.</text>
</comment>
<evidence type="ECO:0000256" key="4">
    <source>
        <dbReference type="ARBA" id="ARBA00022519"/>
    </source>
</evidence>
<feature type="transmembrane region" description="Helical" evidence="9">
    <location>
        <begin position="132"/>
        <end position="152"/>
    </location>
</feature>
<feature type="domain" description="Tripartite ATP-independent periplasmic transporters DctQ component" evidence="10">
    <location>
        <begin position="26"/>
        <end position="154"/>
    </location>
</feature>
<dbReference type="InterPro" id="IPR007387">
    <property type="entry name" value="TRAP_DctQ"/>
</dbReference>
<evidence type="ECO:0000256" key="6">
    <source>
        <dbReference type="ARBA" id="ARBA00022989"/>
    </source>
</evidence>
<comment type="caution">
    <text evidence="11">The sequence shown here is derived from an EMBL/GenBank/DDBJ whole genome shotgun (WGS) entry which is preliminary data.</text>
</comment>
<feature type="transmembrane region" description="Helical" evidence="9">
    <location>
        <begin position="89"/>
        <end position="112"/>
    </location>
</feature>
<organism evidence="11 12">
    <name type="scientific">Candidatus Pantoea symbiotica</name>
    <dbReference type="NCBI Taxonomy" id="1884370"/>
    <lineage>
        <taxon>Bacteria</taxon>
        <taxon>Pseudomonadati</taxon>
        <taxon>Pseudomonadota</taxon>
        <taxon>Gammaproteobacteria</taxon>
        <taxon>Enterobacterales</taxon>
        <taxon>Erwiniaceae</taxon>
        <taxon>Pantoea</taxon>
    </lineage>
</organism>
<evidence type="ECO:0000256" key="2">
    <source>
        <dbReference type="ARBA" id="ARBA00022448"/>
    </source>
</evidence>
<reference evidence="11 12" key="1">
    <citation type="submission" date="2016-10" db="EMBL/GenBank/DDBJ databases">
        <authorList>
            <person name="Varghese N."/>
            <person name="Submissions S."/>
        </authorList>
    </citation>
    <scope>NUCLEOTIDE SEQUENCE [LARGE SCALE GENOMIC DNA]</scope>
    <source>
        <strain evidence="11 12">YR512</strain>
    </source>
</reference>
<dbReference type="PANTHER" id="PTHR35011">
    <property type="entry name" value="2,3-DIKETO-L-GULONATE TRAP TRANSPORTER SMALL PERMEASE PROTEIN YIAM"/>
    <property type="match status" value="1"/>
</dbReference>
<evidence type="ECO:0000259" key="10">
    <source>
        <dbReference type="Pfam" id="PF04290"/>
    </source>
</evidence>
<proteinExistence type="inferred from homology"/>
<comment type="similarity">
    <text evidence="8 9">Belongs to the TRAP transporter small permease family.</text>
</comment>
<evidence type="ECO:0000313" key="11">
    <source>
        <dbReference type="EMBL" id="SFK46962.1"/>
    </source>
</evidence>
<comment type="subcellular location">
    <subcellularLocation>
        <location evidence="1 9">Cell inner membrane</location>
        <topology evidence="1 9">Multi-pass membrane protein</topology>
    </subcellularLocation>
</comment>
<evidence type="ECO:0000256" key="8">
    <source>
        <dbReference type="ARBA" id="ARBA00038436"/>
    </source>
</evidence>
<evidence type="ECO:0000256" key="7">
    <source>
        <dbReference type="ARBA" id="ARBA00023136"/>
    </source>
</evidence>
<gene>
    <name evidence="11" type="ORF">SAMN05518863_107160</name>
</gene>
<keyword evidence="12" id="KW-1185">Reference proteome</keyword>
<accession>A0A1I3ZS73</accession>
<dbReference type="RefSeq" id="WP_008108820.1">
    <property type="nucleotide sequence ID" value="NZ_FOSD01000007.1"/>
</dbReference>
<protein>
    <recommendedName>
        <fullName evidence="9">TRAP transporter small permease protein</fullName>
    </recommendedName>
</protein>
<dbReference type="Pfam" id="PF04290">
    <property type="entry name" value="DctQ"/>
    <property type="match status" value="1"/>
</dbReference>
<keyword evidence="6 9" id="KW-1133">Transmembrane helix</keyword>
<feature type="transmembrane region" description="Helical" evidence="9">
    <location>
        <begin position="50"/>
        <end position="69"/>
    </location>
</feature>
<evidence type="ECO:0000256" key="9">
    <source>
        <dbReference type="RuleBase" id="RU369079"/>
    </source>
</evidence>
<feature type="transmembrane region" description="Helical" evidence="9">
    <location>
        <begin position="12"/>
        <end position="38"/>
    </location>
</feature>
<dbReference type="InterPro" id="IPR055348">
    <property type="entry name" value="DctQ"/>
</dbReference>
<keyword evidence="4 9" id="KW-0997">Cell inner membrane</keyword>
<dbReference type="Proteomes" id="UP000198841">
    <property type="component" value="Unassembled WGS sequence"/>
</dbReference>
<dbReference type="EMBL" id="FOSD01000007">
    <property type="protein sequence ID" value="SFK46962.1"/>
    <property type="molecule type" value="Genomic_DNA"/>
</dbReference>
<keyword evidence="2 9" id="KW-0813">Transport</keyword>
<dbReference type="PANTHER" id="PTHR35011:SF11">
    <property type="entry name" value="TRAP TRANSPORTER SMALL PERMEASE PROTEIN"/>
    <property type="match status" value="1"/>
</dbReference>
<keyword evidence="7 9" id="KW-0472">Membrane</keyword>
<name>A0A1I3ZS73_9GAMM</name>
<sequence length="168" mass="18552">MTAYSRLMDGLYLLCMAIAAVALLIMVTVIPIGIFSRYVLNDALSWPEPVAIICMIIFTFIGAPVGFRAGTHICVSMMTDRLSPANQRWLLKLSDALMIITCLVIFRASYNLCEAMWVQTLASLPMVTYGEMYLPIPVGAIFTLLFVIERLVNGDQSQRAIVTLGGTH</sequence>
<evidence type="ECO:0000313" key="12">
    <source>
        <dbReference type="Proteomes" id="UP000198841"/>
    </source>
</evidence>
<keyword evidence="3" id="KW-1003">Cell membrane</keyword>
<evidence type="ECO:0000256" key="1">
    <source>
        <dbReference type="ARBA" id="ARBA00004429"/>
    </source>
</evidence>
<keyword evidence="5 9" id="KW-0812">Transmembrane</keyword>
<comment type="subunit">
    <text evidence="9">The complex comprises the extracytoplasmic solute receptor protein and the two transmembrane proteins.</text>
</comment>
<evidence type="ECO:0000256" key="5">
    <source>
        <dbReference type="ARBA" id="ARBA00022692"/>
    </source>
</evidence>
<evidence type="ECO:0000256" key="3">
    <source>
        <dbReference type="ARBA" id="ARBA00022475"/>
    </source>
</evidence>